<dbReference type="Gene3D" id="3.60.40.10">
    <property type="entry name" value="PPM-type phosphatase domain"/>
    <property type="match status" value="1"/>
</dbReference>
<dbReference type="InterPro" id="IPR036457">
    <property type="entry name" value="PPM-type-like_dom_sf"/>
</dbReference>
<sequence>MKEFNELYDKIKNGSEVDEKDLKKQFLKLYNEKKDIDDSIRYAAVLQKNILGKQRHFDKIFPQSFIFFRPQHHVSGDFYWTTKKDNYTYIACGDCTGHGVPGSTLAMLAHSLLTYSVLDTKEIVSVSDVLKMLDERIIEAFRESHDSDSDNDWIDLAVCRYDNDTGELVFGGANQKIFLVRNKKLTKIKGAPYPIGGWQIEDVRTYPTRSFKMKKGDVLYIGSDGFQDQFGGERDKKYTSRRLINLLKGIHHLPMTEQVHIIESEFDGWKRGYDQIDDVTVLGIRF</sequence>
<dbReference type="InterPro" id="IPR001932">
    <property type="entry name" value="PPM-type_phosphatase-like_dom"/>
</dbReference>
<reference evidence="3" key="1">
    <citation type="submission" date="2021-06" db="EMBL/GenBank/DDBJ databases">
        <authorList>
            <person name="Gannon L."/>
            <person name="Redgwell R T."/>
            <person name="Michniewski S."/>
            <person name="Harrison D C."/>
            <person name="Millard A."/>
        </authorList>
    </citation>
    <scope>NUCLEOTIDE SEQUENCE</scope>
</reference>
<dbReference type="GO" id="GO:0016791">
    <property type="term" value="F:phosphatase activity"/>
    <property type="evidence" value="ECO:0007669"/>
    <property type="project" value="TreeGrafter"/>
</dbReference>
<evidence type="ECO:0000256" key="1">
    <source>
        <dbReference type="ARBA" id="ARBA00022801"/>
    </source>
</evidence>
<protein>
    <submittedName>
        <fullName evidence="3">Putative serine phosphatase</fullName>
    </submittedName>
</protein>
<feature type="domain" description="PPM-type phosphatase" evidence="2">
    <location>
        <begin position="61"/>
        <end position="286"/>
    </location>
</feature>
<dbReference type="PANTHER" id="PTHR43156:SF9">
    <property type="entry name" value="HAMP DOMAIN-CONTAINING PROTEIN"/>
    <property type="match status" value="1"/>
</dbReference>
<proteinExistence type="predicted"/>
<accession>A0A8D9CDR3</accession>
<dbReference type="Pfam" id="PF07228">
    <property type="entry name" value="SpoIIE"/>
    <property type="match status" value="1"/>
</dbReference>
<organism evidence="3">
    <name type="scientific">uncultured marine phage</name>
    <dbReference type="NCBI Taxonomy" id="707152"/>
    <lineage>
        <taxon>Viruses</taxon>
        <taxon>environmental samples</taxon>
    </lineage>
</organism>
<dbReference type="PANTHER" id="PTHR43156">
    <property type="entry name" value="STAGE II SPORULATION PROTEIN E-RELATED"/>
    <property type="match status" value="1"/>
</dbReference>
<name>A0A8D9CDR3_9VIRU</name>
<dbReference type="EMBL" id="OU342829">
    <property type="protein sequence ID" value="CAG7581448.1"/>
    <property type="molecule type" value="Genomic_DNA"/>
</dbReference>
<dbReference type="SMART" id="SM00331">
    <property type="entry name" value="PP2C_SIG"/>
    <property type="match status" value="1"/>
</dbReference>
<dbReference type="InterPro" id="IPR052016">
    <property type="entry name" value="Bact_Sigma-Reg"/>
</dbReference>
<keyword evidence="1" id="KW-0378">Hydrolase</keyword>
<evidence type="ECO:0000313" key="3">
    <source>
        <dbReference type="EMBL" id="CAG7581448.1"/>
    </source>
</evidence>
<evidence type="ECO:0000259" key="2">
    <source>
        <dbReference type="SMART" id="SM00331"/>
    </source>
</evidence>
<gene>
    <name evidence="3" type="ORF">SLAVMIC_00847</name>
</gene>